<dbReference type="InterPro" id="IPR029058">
    <property type="entry name" value="AB_hydrolase_fold"/>
</dbReference>
<dbReference type="PANTHER" id="PTHR43918">
    <property type="entry name" value="ACETYLCHOLINESTERASE"/>
    <property type="match status" value="1"/>
</dbReference>
<keyword evidence="2 3" id="KW-0378">Hydrolase</keyword>
<dbReference type="InterPro" id="IPR050654">
    <property type="entry name" value="AChE-related_enzymes"/>
</dbReference>
<dbReference type="InterPro" id="IPR019826">
    <property type="entry name" value="Carboxylesterase_B_AS"/>
</dbReference>
<name>A0A8K0RAN4_9PLEO</name>
<evidence type="ECO:0000313" key="5">
    <source>
        <dbReference type="EMBL" id="KAH7090400.1"/>
    </source>
</evidence>
<dbReference type="GO" id="GO:0052689">
    <property type="term" value="F:carboxylic ester hydrolase activity"/>
    <property type="evidence" value="ECO:0007669"/>
    <property type="project" value="TreeGrafter"/>
</dbReference>
<evidence type="ECO:0000259" key="4">
    <source>
        <dbReference type="Pfam" id="PF00135"/>
    </source>
</evidence>
<protein>
    <recommendedName>
        <fullName evidence="3">Carboxylic ester hydrolase</fullName>
        <ecNumber evidence="3">3.1.1.-</ecNumber>
    </recommendedName>
</protein>
<comment type="similarity">
    <text evidence="1 3">Belongs to the type-B carboxylesterase/lipase family.</text>
</comment>
<dbReference type="Pfam" id="PF00135">
    <property type="entry name" value="COesterase"/>
    <property type="match status" value="1"/>
</dbReference>
<dbReference type="InterPro" id="IPR002018">
    <property type="entry name" value="CarbesteraseB"/>
</dbReference>
<evidence type="ECO:0000313" key="6">
    <source>
        <dbReference type="Proteomes" id="UP000813461"/>
    </source>
</evidence>
<dbReference type="AlphaFoldDB" id="A0A8K0RAN4"/>
<evidence type="ECO:0000256" key="2">
    <source>
        <dbReference type="ARBA" id="ARBA00022801"/>
    </source>
</evidence>
<dbReference type="OrthoDB" id="408631at2759"/>
<dbReference type="Gene3D" id="3.40.50.1820">
    <property type="entry name" value="alpha/beta hydrolase"/>
    <property type="match status" value="2"/>
</dbReference>
<dbReference type="Proteomes" id="UP000813461">
    <property type="component" value="Unassembled WGS sequence"/>
</dbReference>
<dbReference type="PROSITE" id="PS00941">
    <property type="entry name" value="CARBOXYLESTERASE_B_2"/>
    <property type="match status" value="1"/>
</dbReference>
<feature type="domain" description="Carboxylesterase type B" evidence="4">
    <location>
        <begin position="31"/>
        <end position="361"/>
    </location>
</feature>
<sequence>MSFLQALKLATLLLVPLANAHPTGQEHDGLLVKTDLFTVRGILWPNSTDVRFFGGVPYAEPPIGEARFRPPITKRPTDQTINASWFGPSCIQYSNGQATVYSQYLKGFLLTPGQTQSEDCLTLNIWAPKASAKKLPVMIWIHGGGFTSGGAASPYKYGDRLAKDQNVIVVAINYRLNIFGYPNAAALDGRHLNPGLLDHRKAVEWVFNHISAFGGDPDRMTLFGQSAGAMGVDKYAYAWPTDPIVKAFIAQSGTASSGNSNDPINSNFTYVASQLGCSSSSKDEEFACMQKKDATAIIEVYNKYNASANGGRSLSFNPSPDGITSFSNYTDRQVRGLFAKLPTIIAQVDNEGASLVAFNPAGPNQTAVDAFTRNIATCPGAQAALARKNFGVPVWRTRYFGEWPNLNPFPWLHAYHSSDIPMVFGTSDLLGPDTPTEAATSKYIQDAWAAFARDPEKGLVWPKYDPTADTLVKLGFANQTGAVLDRGNAFDGLC</sequence>
<evidence type="ECO:0000256" key="3">
    <source>
        <dbReference type="RuleBase" id="RU361235"/>
    </source>
</evidence>
<feature type="signal peptide" evidence="3">
    <location>
        <begin position="1"/>
        <end position="20"/>
    </location>
</feature>
<reference evidence="5" key="1">
    <citation type="journal article" date="2021" name="Nat. Commun.">
        <title>Genetic determinants of endophytism in the Arabidopsis root mycobiome.</title>
        <authorList>
            <person name="Mesny F."/>
            <person name="Miyauchi S."/>
            <person name="Thiergart T."/>
            <person name="Pickel B."/>
            <person name="Atanasova L."/>
            <person name="Karlsson M."/>
            <person name="Huettel B."/>
            <person name="Barry K.W."/>
            <person name="Haridas S."/>
            <person name="Chen C."/>
            <person name="Bauer D."/>
            <person name="Andreopoulos W."/>
            <person name="Pangilinan J."/>
            <person name="LaButti K."/>
            <person name="Riley R."/>
            <person name="Lipzen A."/>
            <person name="Clum A."/>
            <person name="Drula E."/>
            <person name="Henrissat B."/>
            <person name="Kohler A."/>
            <person name="Grigoriev I.V."/>
            <person name="Martin F.M."/>
            <person name="Hacquard S."/>
        </authorList>
    </citation>
    <scope>NUCLEOTIDE SEQUENCE</scope>
    <source>
        <strain evidence="5">MPI-SDFR-AT-0120</strain>
    </source>
</reference>
<dbReference type="PROSITE" id="PS00122">
    <property type="entry name" value="CARBOXYLESTERASE_B_1"/>
    <property type="match status" value="1"/>
</dbReference>
<evidence type="ECO:0000256" key="1">
    <source>
        <dbReference type="ARBA" id="ARBA00005964"/>
    </source>
</evidence>
<comment type="caution">
    <text evidence="5">The sequence shown here is derived from an EMBL/GenBank/DDBJ whole genome shotgun (WGS) entry which is preliminary data.</text>
</comment>
<gene>
    <name evidence="5" type="ORF">FB567DRAFT_289994</name>
</gene>
<keyword evidence="6" id="KW-1185">Reference proteome</keyword>
<dbReference type="EMBL" id="JAGMVJ010000005">
    <property type="protein sequence ID" value="KAH7090400.1"/>
    <property type="molecule type" value="Genomic_DNA"/>
</dbReference>
<organism evidence="5 6">
    <name type="scientific">Paraphoma chrysanthemicola</name>
    <dbReference type="NCBI Taxonomy" id="798071"/>
    <lineage>
        <taxon>Eukaryota</taxon>
        <taxon>Fungi</taxon>
        <taxon>Dikarya</taxon>
        <taxon>Ascomycota</taxon>
        <taxon>Pezizomycotina</taxon>
        <taxon>Dothideomycetes</taxon>
        <taxon>Pleosporomycetidae</taxon>
        <taxon>Pleosporales</taxon>
        <taxon>Pleosporineae</taxon>
        <taxon>Phaeosphaeriaceae</taxon>
        <taxon>Paraphoma</taxon>
    </lineage>
</organism>
<dbReference type="SUPFAM" id="SSF53474">
    <property type="entry name" value="alpha/beta-Hydrolases"/>
    <property type="match status" value="1"/>
</dbReference>
<dbReference type="InterPro" id="IPR019819">
    <property type="entry name" value="Carboxylesterase_B_CS"/>
</dbReference>
<accession>A0A8K0RAN4</accession>
<dbReference type="EC" id="3.1.1.-" evidence="3"/>
<proteinExistence type="inferred from homology"/>
<keyword evidence="3" id="KW-0732">Signal</keyword>
<feature type="chain" id="PRO_5035487544" description="Carboxylic ester hydrolase" evidence="3">
    <location>
        <begin position="21"/>
        <end position="494"/>
    </location>
</feature>
<dbReference type="PANTHER" id="PTHR43918:SF4">
    <property type="entry name" value="CARBOXYLIC ESTER HYDROLASE"/>
    <property type="match status" value="1"/>
</dbReference>